<gene>
    <name evidence="5" type="ORF">PRIO_4868</name>
</gene>
<evidence type="ECO:0000259" key="3">
    <source>
        <dbReference type="Pfam" id="PF02518"/>
    </source>
</evidence>
<dbReference type="SUPFAM" id="SSF55874">
    <property type="entry name" value="ATPase domain of HSP90 chaperone/DNA topoisomerase II/histidine kinase"/>
    <property type="match status" value="1"/>
</dbReference>
<dbReference type="Proteomes" id="UP000033163">
    <property type="component" value="Chromosome I"/>
</dbReference>
<dbReference type="EMBL" id="LN831776">
    <property type="protein sequence ID" value="CQR57270.1"/>
    <property type="molecule type" value="Genomic_DNA"/>
</dbReference>
<evidence type="ECO:0000313" key="5">
    <source>
        <dbReference type="EMBL" id="CQR57270.1"/>
    </source>
</evidence>
<organism evidence="5 6">
    <name type="scientific">Paenibacillus riograndensis SBR5</name>
    <dbReference type="NCBI Taxonomy" id="1073571"/>
    <lineage>
        <taxon>Bacteria</taxon>
        <taxon>Bacillati</taxon>
        <taxon>Bacillota</taxon>
        <taxon>Bacilli</taxon>
        <taxon>Bacillales</taxon>
        <taxon>Paenibacillaceae</taxon>
        <taxon>Paenibacillus</taxon>
        <taxon>Paenibacillus sonchi group</taxon>
    </lineage>
</organism>
<evidence type="ECO:0000313" key="6">
    <source>
        <dbReference type="Proteomes" id="UP000033163"/>
    </source>
</evidence>
<dbReference type="Pfam" id="PF06580">
    <property type="entry name" value="His_kinase"/>
    <property type="match status" value="1"/>
</dbReference>
<dbReference type="KEGG" id="pri:PRIO_4868"/>
<dbReference type="PANTHER" id="PTHR34220:SF7">
    <property type="entry name" value="SENSOR HISTIDINE KINASE YPDA"/>
    <property type="match status" value="1"/>
</dbReference>
<dbReference type="InterPro" id="IPR010559">
    <property type="entry name" value="Sig_transdc_His_kin_internal"/>
</dbReference>
<dbReference type="GO" id="GO:0000155">
    <property type="term" value="F:phosphorelay sensor kinase activity"/>
    <property type="evidence" value="ECO:0007669"/>
    <property type="project" value="InterPro"/>
</dbReference>
<dbReference type="PANTHER" id="PTHR34220">
    <property type="entry name" value="SENSOR HISTIDINE KINASE YPDA"/>
    <property type="match status" value="1"/>
</dbReference>
<keyword evidence="2" id="KW-0812">Transmembrane</keyword>
<sequence>MRVNPFKTLRIDVVFFFGFALIVAILVGLIVWFSYINGSKEIAGNTSYYQQKLLIELHKKLNTNLEDIEQSSNTAAQNFNDQYEEMLDGNAYDQVRGQASIRSQLNNYVFGMPILQSIHVYSDLTPSYNVQDFVQFLPIGQMEREAWYDDLRNSDYAWLSERTIKTNSGDTSVISFARKVYNRFNRAFAVMVFNVRVPAFQSLIATEDSRSNLALLDATDKLITSTGDEAFFQQHEAQIKAQLDSRTNGAKRTGDEFLVWSSSLDSQWSLVEITSWSQITAGSLKQTKVILALGIATIVMILLLAVFLSRQFVKPIGLVLKAMSNFSLSKRTPLPDDYKNEFGRLFQGYEKLTYRIEELYDSLEQQHEQQRAAEIKALQMMINPHFLYNSLDQVNWMAIEASQPQISSMLSHLGQFFRLALSNSDSLVPLSEELAHIESYLQFQKIRWEDRLEYRFIAADEVKSLFVPKIILQPFVENAFIHGFHGKRQASLIITVSILEGQMLQITVMDNGRQLQENWMEKRSAKGGYGLRNVRERITAMFGSTYGFTLGNSPEGGTQAVICLPVLYSPSVKGGTQHVESSHHR</sequence>
<accession>A0A0E4CYB3</accession>
<evidence type="ECO:0000259" key="4">
    <source>
        <dbReference type="Pfam" id="PF06580"/>
    </source>
</evidence>
<dbReference type="Gene3D" id="3.30.565.10">
    <property type="entry name" value="Histidine kinase-like ATPase, C-terminal domain"/>
    <property type="match status" value="1"/>
</dbReference>
<feature type="domain" description="Signal transduction histidine kinase internal region" evidence="4">
    <location>
        <begin position="373"/>
        <end position="452"/>
    </location>
</feature>
<protein>
    <submittedName>
        <fullName evidence="5">Sensor with HAMP domain</fullName>
    </submittedName>
</protein>
<keyword evidence="2" id="KW-1133">Transmembrane helix</keyword>
<dbReference type="GO" id="GO:0016020">
    <property type="term" value="C:membrane"/>
    <property type="evidence" value="ECO:0007669"/>
    <property type="project" value="InterPro"/>
</dbReference>
<dbReference type="AlphaFoldDB" id="A0A0E4CYB3"/>
<dbReference type="Pfam" id="PF02518">
    <property type="entry name" value="HATPase_c"/>
    <property type="match status" value="1"/>
</dbReference>
<feature type="transmembrane region" description="Helical" evidence="2">
    <location>
        <begin position="12"/>
        <end position="35"/>
    </location>
</feature>
<dbReference type="PATRIC" id="fig|1073571.4.peg.5228"/>
<feature type="transmembrane region" description="Helical" evidence="2">
    <location>
        <begin position="289"/>
        <end position="308"/>
    </location>
</feature>
<dbReference type="Gene3D" id="6.10.340.10">
    <property type="match status" value="1"/>
</dbReference>
<keyword evidence="1" id="KW-0175">Coiled coil</keyword>
<dbReference type="RefSeq" id="WP_020426111.1">
    <property type="nucleotide sequence ID" value="NZ_AGBD01000080.1"/>
</dbReference>
<evidence type="ECO:0000256" key="1">
    <source>
        <dbReference type="SAM" id="Coils"/>
    </source>
</evidence>
<dbReference type="HOGENOM" id="CLU_020473_6_0_9"/>
<dbReference type="InterPro" id="IPR003594">
    <property type="entry name" value="HATPase_dom"/>
</dbReference>
<feature type="coiled-coil region" evidence="1">
    <location>
        <begin position="349"/>
        <end position="376"/>
    </location>
</feature>
<name>A0A0E4CYB3_9BACL</name>
<dbReference type="InterPro" id="IPR036890">
    <property type="entry name" value="HATPase_C_sf"/>
</dbReference>
<keyword evidence="2" id="KW-0472">Membrane</keyword>
<evidence type="ECO:0000256" key="2">
    <source>
        <dbReference type="SAM" id="Phobius"/>
    </source>
</evidence>
<dbReference type="InterPro" id="IPR050640">
    <property type="entry name" value="Bact_2-comp_sensor_kinase"/>
</dbReference>
<reference evidence="6" key="1">
    <citation type="submission" date="2015-03" db="EMBL/GenBank/DDBJ databases">
        <authorList>
            <person name="Wibberg D."/>
        </authorList>
    </citation>
    <scope>NUCLEOTIDE SEQUENCE [LARGE SCALE GENOMIC DNA]</scope>
</reference>
<proteinExistence type="predicted"/>
<feature type="domain" description="Histidine kinase/HSP90-like ATPase" evidence="3">
    <location>
        <begin position="471"/>
        <end position="566"/>
    </location>
</feature>